<reference evidence="1 2" key="1">
    <citation type="submission" date="2024-03" db="EMBL/GenBank/DDBJ databases">
        <title>Community enrichment and isolation of bacterial strains for fucoidan degradation.</title>
        <authorList>
            <person name="Sichert A."/>
        </authorList>
    </citation>
    <scope>NUCLEOTIDE SEQUENCE [LARGE SCALE GENOMIC DNA]</scope>
    <source>
        <strain evidence="1 2">AS12</strain>
    </source>
</reference>
<protein>
    <submittedName>
        <fullName evidence="1">DUF924 family protein</fullName>
    </submittedName>
</protein>
<evidence type="ECO:0000313" key="2">
    <source>
        <dbReference type="Proteomes" id="UP001461163"/>
    </source>
</evidence>
<dbReference type="Gene3D" id="1.25.40.10">
    <property type="entry name" value="Tetratricopeptide repeat domain"/>
    <property type="match status" value="1"/>
</dbReference>
<dbReference type="EMBL" id="JBBMQS010000001">
    <property type="protein sequence ID" value="MEM5495850.1"/>
    <property type="molecule type" value="Genomic_DNA"/>
</dbReference>
<proteinExistence type="predicted"/>
<dbReference type="RefSeq" id="WP_342880525.1">
    <property type="nucleotide sequence ID" value="NZ_JBBMQS010000001.1"/>
</dbReference>
<dbReference type="Gene3D" id="1.20.58.320">
    <property type="entry name" value="TPR-like"/>
    <property type="match status" value="1"/>
</dbReference>
<evidence type="ECO:0000313" key="1">
    <source>
        <dbReference type="EMBL" id="MEM5495850.1"/>
    </source>
</evidence>
<dbReference type="SUPFAM" id="SSF48452">
    <property type="entry name" value="TPR-like"/>
    <property type="match status" value="1"/>
</dbReference>
<sequence length="179" mass="21084">MTYKDIIQFWFNELTPSQWWQKSAAFDADLKERFFDVHQQAIHCELSHWRACALGRLAEIIVIDQFSRNIYRDTAKAFCYDPLALALAQEAVAVKADDALSESQRNFMYMPFMHSESLLIHQQARSLFENKASQHTFDFELKHMAIIQRFGRYPHRNDILQRSSSKEERVFLTEPNSGF</sequence>
<dbReference type="InterPro" id="IPR010323">
    <property type="entry name" value="DUF924"/>
</dbReference>
<dbReference type="Proteomes" id="UP001461163">
    <property type="component" value="Unassembled WGS sequence"/>
</dbReference>
<organism evidence="1 2">
    <name type="scientific">Paraglaciecola mesophila</name>
    <dbReference type="NCBI Taxonomy" id="197222"/>
    <lineage>
        <taxon>Bacteria</taxon>
        <taxon>Pseudomonadati</taxon>
        <taxon>Pseudomonadota</taxon>
        <taxon>Gammaproteobacteria</taxon>
        <taxon>Alteromonadales</taxon>
        <taxon>Alteromonadaceae</taxon>
        <taxon>Paraglaciecola</taxon>
    </lineage>
</organism>
<accession>A0ABU9SPP3</accession>
<dbReference type="InterPro" id="IPR011990">
    <property type="entry name" value="TPR-like_helical_dom_sf"/>
</dbReference>
<dbReference type="Pfam" id="PF06041">
    <property type="entry name" value="DUF924"/>
    <property type="match status" value="1"/>
</dbReference>
<comment type="caution">
    <text evidence="1">The sequence shown here is derived from an EMBL/GenBank/DDBJ whole genome shotgun (WGS) entry which is preliminary data.</text>
</comment>
<gene>
    <name evidence="1" type="ORF">WNY77_00430</name>
</gene>
<keyword evidence="2" id="KW-1185">Reference proteome</keyword>
<name>A0ABU9SPP3_9ALTE</name>